<dbReference type="EMBL" id="BGPR01000374">
    <property type="protein sequence ID" value="GBM16467.1"/>
    <property type="molecule type" value="Genomic_DNA"/>
</dbReference>
<dbReference type="AlphaFoldDB" id="A0A4Y2DJX0"/>
<evidence type="ECO:0000313" key="2">
    <source>
        <dbReference type="EMBL" id="GBM16467.1"/>
    </source>
</evidence>
<dbReference type="InterPro" id="IPR019446">
    <property type="entry name" value="BMT5-like"/>
</dbReference>
<evidence type="ECO:0000259" key="1">
    <source>
        <dbReference type="Pfam" id="PF10354"/>
    </source>
</evidence>
<comment type="caution">
    <text evidence="2">The sequence shown here is derived from an EMBL/GenBank/DDBJ whole genome shotgun (WGS) entry which is preliminary data.</text>
</comment>
<accession>A0A4Y2DJX0</accession>
<feature type="domain" description="25S rRNA (uridine-N(3))-methyltransferase BMT5-like" evidence="1">
    <location>
        <begin position="61"/>
        <end position="137"/>
    </location>
</feature>
<sequence>MKLPPEESEPPPQEHQLEYIPPVQERAKYVLFAGDHGGGATFRLAYACLDFINLKNKPLHVVVTVPERRTCEARHLNILKDLKKRGAAVSTVVDITRLERHLIVQRHTYEKIYFYFPRIDVSFVSETQNIMKNFFLSSVFDGIDADGAVTHIFQKDCLQAPYTRVSKRIPEVLRADQQEYFNQSVKEVYEFQSEKRGHPFTKIVYALDKVAKSSSAPLETIFLKKMLSYENVFVPGFKLDAGGKRRIHFAISQYLKFKGNICNTTSLIYCVHSAKYFLDNFCPFRHFLTYFSADFDSIRQIVSAIMRQLHSDIPEDTPEFIWNNTASILNSREVSATPDTTPSYSFSAICRNIRALMAYYTVNEKDMYTYYDNLKIEVQSYDNSMELHKRHFEIGNIFEFEHSEMRTYGILLNLEKLSVLKFHIAEERVLLSSGYFCERMMDGASVLIYRPVSLYPPIHRRVITLQCLPHPSALVFENNLLLVLWNVAREVVKSCENSVKYDESTDRMFTIFYLQYMSYDKVLSDNCVGKIQRRVFEVMNYLMEHES</sequence>
<name>A0A4Y2DJX0_ARAVE</name>
<dbReference type="GO" id="GO:0070042">
    <property type="term" value="F:rRNA (uridine-N3-)-methyltransferase activity"/>
    <property type="evidence" value="ECO:0007669"/>
    <property type="project" value="InterPro"/>
</dbReference>
<proteinExistence type="predicted"/>
<organism evidence="2 3">
    <name type="scientific">Araneus ventricosus</name>
    <name type="common">Orbweaver spider</name>
    <name type="synonym">Epeira ventricosa</name>
    <dbReference type="NCBI Taxonomy" id="182803"/>
    <lineage>
        <taxon>Eukaryota</taxon>
        <taxon>Metazoa</taxon>
        <taxon>Ecdysozoa</taxon>
        <taxon>Arthropoda</taxon>
        <taxon>Chelicerata</taxon>
        <taxon>Arachnida</taxon>
        <taxon>Araneae</taxon>
        <taxon>Araneomorphae</taxon>
        <taxon>Entelegynae</taxon>
        <taxon>Araneoidea</taxon>
        <taxon>Araneidae</taxon>
        <taxon>Araneus</taxon>
    </lineage>
</organism>
<dbReference type="GO" id="GO:0070475">
    <property type="term" value="P:rRNA base methylation"/>
    <property type="evidence" value="ECO:0007669"/>
    <property type="project" value="InterPro"/>
</dbReference>
<dbReference type="Pfam" id="PF10354">
    <property type="entry name" value="BMT5-like"/>
    <property type="match status" value="1"/>
</dbReference>
<evidence type="ECO:0000313" key="3">
    <source>
        <dbReference type="Proteomes" id="UP000499080"/>
    </source>
</evidence>
<gene>
    <name evidence="2" type="ORF">AVEN_94952_1</name>
</gene>
<keyword evidence="3" id="KW-1185">Reference proteome</keyword>
<protein>
    <recommendedName>
        <fullName evidence="1">25S rRNA (uridine-N(3))-methyltransferase BMT5-like domain-containing protein</fullName>
    </recommendedName>
</protein>
<dbReference type="Proteomes" id="UP000499080">
    <property type="component" value="Unassembled WGS sequence"/>
</dbReference>
<reference evidence="2 3" key="1">
    <citation type="journal article" date="2019" name="Sci. Rep.">
        <title>Orb-weaving spider Araneus ventricosus genome elucidates the spidroin gene catalogue.</title>
        <authorList>
            <person name="Kono N."/>
            <person name="Nakamura H."/>
            <person name="Ohtoshi R."/>
            <person name="Moran D.A.P."/>
            <person name="Shinohara A."/>
            <person name="Yoshida Y."/>
            <person name="Fujiwara M."/>
            <person name="Mori M."/>
            <person name="Tomita M."/>
            <person name="Arakawa K."/>
        </authorList>
    </citation>
    <scope>NUCLEOTIDE SEQUENCE [LARGE SCALE GENOMIC DNA]</scope>
</reference>